<dbReference type="PANTHER" id="PTHR30532:SF1">
    <property type="entry name" value="IRON(3+)-HYDROXAMATE-BINDING PROTEIN FHUD"/>
    <property type="match status" value="1"/>
</dbReference>
<evidence type="ECO:0000256" key="3">
    <source>
        <dbReference type="ARBA" id="ARBA00022448"/>
    </source>
</evidence>
<comment type="caution">
    <text evidence="7">The sequence shown here is derived from an EMBL/GenBank/DDBJ whole genome shotgun (WGS) entry which is preliminary data.</text>
</comment>
<evidence type="ECO:0000313" key="8">
    <source>
        <dbReference type="Proteomes" id="UP001642900"/>
    </source>
</evidence>
<evidence type="ECO:0000313" key="7">
    <source>
        <dbReference type="EMBL" id="NGO55725.1"/>
    </source>
</evidence>
<dbReference type="InterPro" id="IPR051313">
    <property type="entry name" value="Bact_iron-sidero_bind"/>
</dbReference>
<keyword evidence="4" id="KW-0406">Ion transport</keyword>
<keyword evidence="4" id="KW-0408">Iron</keyword>
<dbReference type="PANTHER" id="PTHR30532">
    <property type="entry name" value="IRON III DICITRATE-BINDING PERIPLASMIC PROTEIN"/>
    <property type="match status" value="1"/>
</dbReference>
<dbReference type="SUPFAM" id="SSF53807">
    <property type="entry name" value="Helical backbone' metal receptor"/>
    <property type="match status" value="1"/>
</dbReference>
<proteinExistence type="inferred from homology"/>
<accession>A0A6G4WLM9</accession>
<dbReference type="EMBL" id="JAAKZF010000125">
    <property type="protein sequence ID" value="NGO55725.1"/>
    <property type="molecule type" value="Genomic_DNA"/>
</dbReference>
<evidence type="ECO:0000256" key="2">
    <source>
        <dbReference type="ARBA" id="ARBA00008814"/>
    </source>
</evidence>
<dbReference type="RefSeq" id="WP_165034070.1">
    <property type="nucleotide sequence ID" value="NZ_JAAKZF010000125.1"/>
</dbReference>
<evidence type="ECO:0000256" key="4">
    <source>
        <dbReference type="ARBA" id="ARBA00022496"/>
    </source>
</evidence>
<dbReference type="AlphaFoldDB" id="A0A6G4WLM9"/>
<dbReference type="InterPro" id="IPR002491">
    <property type="entry name" value="ABC_transptr_periplasmic_BD"/>
</dbReference>
<dbReference type="Pfam" id="PF01497">
    <property type="entry name" value="Peripla_BP_2"/>
    <property type="match status" value="1"/>
</dbReference>
<evidence type="ECO:0000256" key="5">
    <source>
        <dbReference type="ARBA" id="ARBA00022729"/>
    </source>
</evidence>
<comment type="similarity">
    <text evidence="2">Belongs to the bacterial solute-binding protein 8 family.</text>
</comment>
<organism evidence="7 8">
    <name type="scientific">Allomesorhizobium camelthorni</name>
    <dbReference type="NCBI Taxonomy" id="475069"/>
    <lineage>
        <taxon>Bacteria</taxon>
        <taxon>Pseudomonadati</taxon>
        <taxon>Pseudomonadota</taxon>
        <taxon>Alphaproteobacteria</taxon>
        <taxon>Hyphomicrobiales</taxon>
        <taxon>Phyllobacteriaceae</taxon>
        <taxon>Allomesorhizobium</taxon>
    </lineage>
</organism>
<keyword evidence="3" id="KW-0813">Transport</keyword>
<keyword evidence="5" id="KW-0732">Signal</keyword>
<feature type="domain" description="Fe/B12 periplasmic-binding" evidence="6">
    <location>
        <begin position="45"/>
        <end position="300"/>
    </location>
</feature>
<reference evidence="7 8" key="1">
    <citation type="submission" date="2020-02" db="EMBL/GenBank/DDBJ databases">
        <title>Genome sequence of strain CCNWXJ40-4.</title>
        <authorList>
            <person name="Gao J."/>
            <person name="Sun J."/>
        </authorList>
    </citation>
    <scope>NUCLEOTIDE SEQUENCE [LARGE SCALE GENOMIC DNA]</scope>
    <source>
        <strain evidence="7 8">CCNWXJ 40-4</strain>
    </source>
</reference>
<dbReference type="PROSITE" id="PS50983">
    <property type="entry name" value="FE_B12_PBP"/>
    <property type="match status" value="1"/>
</dbReference>
<name>A0A6G4WLM9_9HYPH</name>
<dbReference type="CDD" id="cd01146">
    <property type="entry name" value="FhuD"/>
    <property type="match status" value="1"/>
</dbReference>
<keyword evidence="8" id="KW-1185">Reference proteome</keyword>
<sequence length="300" mass="31877">MVGHGGPASECAAVSQLTRRQLVGGLAAAWWTAGTLPAPAAAPQRIACLEWTSAEMLVSLGVSPVAVADIKGYRDWVVAPELPADCLDLGSRGEPNLELLLELEPDLIAGAYGYGLDEGPFKRIAPLHSVPFYDGTEAPYRQAEIETLKLGLQLGREAEAQHLIKETAAIIADVRAQLSGRADGPLAVVSIFDDRHVRVYGKGGLFQDVLDRLNLTNAWTAATDSWGFSALGIEELVAIGEARVISLDPIPPHVKIRIDQSSLWANLPSVKAGNVRTIPPVWPFGGLAAAARFATLLAQA</sequence>
<dbReference type="GO" id="GO:1901678">
    <property type="term" value="P:iron coordination entity transport"/>
    <property type="evidence" value="ECO:0007669"/>
    <property type="project" value="UniProtKB-ARBA"/>
</dbReference>
<keyword evidence="4" id="KW-0410">Iron transport</keyword>
<comment type="subcellular location">
    <subcellularLocation>
        <location evidence="1">Cell envelope</location>
    </subcellularLocation>
</comment>
<dbReference type="GO" id="GO:0030288">
    <property type="term" value="C:outer membrane-bounded periplasmic space"/>
    <property type="evidence" value="ECO:0007669"/>
    <property type="project" value="TreeGrafter"/>
</dbReference>
<dbReference type="PRINTS" id="PR01715">
    <property type="entry name" value="FERRIBNDNGPP"/>
</dbReference>
<dbReference type="Gene3D" id="3.40.50.1980">
    <property type="entry name" value="Nitrogenase molybdenum iron protein domain"/>
    <property type="match status" value="2"/>
</dbReference>
<evidence type="ECO:0000256" key="1">
    <source>
        <dbReference type="ARBA" id="ARBA00004196"/>
    </source>
</evidence>
<protein>
    <submittedName>
        <fullName evidence="7">ABC transporter substrate-binding protein</fullName>
    </submittedName>
</protein>
<evidence type="ECO:0000259" key="6">
    <source>
        <dbReference type="PROSITE" id="PS50983"/>
    </source>
</evidence>
<gene>
    <name evidence="7" type="ORF">G6N73_32700</name>
</gene>
<dbReference type="Proteomes" id="UP001642900">
    <property type="component" value="Unassembled WGS sequence"/>
</dbReference>